<reference evidence="1 2" key="1">
    <citation type="submission" date="2024-05" db="EMBL/GenBank/DDBJ databases">
        <title>Genetic variation in Jamaican populations of the coffee berry borer (Hypothenemus hampei).</title>
        <authorList>
            <person name="Errbii M."/>
            <person name="Myrie A."/>
        </authorList>
    </citation>
    <scope>NUCLEOTIDE SEQUENCE [LARGE SCALE GENOMIC DNA]</scope>
    <source>
        <strain evidence="1">JA-Hopewell-2020-01-JO</strain>
        <tissue evidence="1">Whole body</tissue>
    </source>
</reference>
<organism evidence="1 2">
    <name type="scientific">Hypothenemus hampei</name>
    <name type="common">Coffee berry borer</name>
    <dbReference type="NCBI Taxonomy" id="57062"/>
    <lineage>
        <taxon>Eukaryota</taxon>
        <taxon>Metazoa</taxon>
        <taxon>Ecdysozoa</taxon>
        <taxon>Arthropoda</taxon>
        <taxon>Hexapoda</taxon>
        <taxon>Insecta</taxon>
        <taxon>Pterygota</taxon>
        <taxon>Neoptera</taxon>
        <taxon>Endopterygota</taxon>
        <taxon>Coleoptera</taxon>
        <taxon>Polyphaga</taxon>
        <taxon>Cucujiformia</taxon>
        <taxon>Curculionidae</taxon>
        <taxon>Scolytinae</taxon>
        <taxon>Hypothenemus</taxon>
    </lineage>
</organism>
<proteinExistence type="predicted"/>
<sequence length="134" mass="15365">MALQISKSEKNLHYSNKFSKTALVQGDPFYNIESCEFKTICKRGKSFQNSSNVEVVDKGVDFKSTKLKDVRKLIHLHFGETWNENEKLQFGKDIFSDTEKYKTNTTTDNNNNDADSPINSDLECLEDDAEIPIF</sequence>
<name>A0ABD1E6V4_HYPHA</name>
<keyword evidence="2" id="KW-1185">Reference proteome</keyword>
<evidence type="ECO:0000313" key="1">
    <source>
        <dbReference type="EMBL" id="KAL1490096.1"/>
    </source>
</evidence>
<comment type="caution">
    <text evidence="1">The sequence shown here is derived from an EMBL/GenBank/DDBJ whole genome shotgun (WGS) entry which is preliminary data.</text>
</comment>
<dbReference type="AlphaFoldDB" id="A0ABD1E6V4"/>
<dbReference type="Proteomes" id="UP001566132">
    <property type="component" value="Unassembled WGS sequence"/>
</dbReference>
<accession>A0ABD1E6V4</accession>
<evidence type="ECO:0000313" key="2">
    <source>
        <dbReference type="Proteomes" id="UP001566132"/>
    </source>
</evidence>
<protein>
    <submittedName>
        <fullName evidence="1">Uncharacterized protein</fullName>
    </submittedName>
</protein>
<gene>
    <name evidence="1" type="ORF">ABEB36_012837</name>
</gene>
<dbReference type="EMBL" id="JBDJPC010000010">
    <property type="protein sequence ID" value="KAL1490096.1"/>
    <property type="molecule type" value="Genomic_DNA"/>
</dbReference>